<evidence type="ECO:0000313" key="4">
    <source>
        <dbReference type="Proteomes" id="UP000654604"/>
    </source>
</evidence>
<dbReference type="EMBL" id="JADEWC010000002">
    <property type="protein sequence ID" value="MBE9221302.1"/>
    <property type="molecule type" value="Genomic_DNA"/>
</dbReference>
<dbReference type="SUPFAM" id="SSF49785">
    <property type="entry name" value="Galactose-binding domain-like"/>
    <property type="match status" value="1"/>
</dbReference>
<organism evidence="3 4">
    <name type="scientific">Cyanobacterium stanieri LEGE 03274</name>
    <dbReference type="NCBI Taxonomy" id="1828756"/>
    <lineage>
        <taxon>Bacteria</taxon>
        <taxon>Bacillati</taxon>
        <taxon>Cyanobacteriota</taxon>
        <taxon>Cyanophyceae</taxon>
        <taxon>Oscillatoriophycideae</taxon>
        <taxon>Chroococcales</taxon>
        <taxon>Geminocystaceae</taxon>
        <taxon>Cyanobacterium</taxon>
    </lineage>
</organism>
<proteinExistence type="inferred from homology"/>
<comment type="similarity">
    <text evidence="1">Belongs to the CIA30 family.</text>
</comment>
<dbReference type="InterPro" id="IPR008979">
    <property type="entry name" value="Galactose-bd-like_sf"/>
</dbReference>
<dbReference type="InterPro" id="IPR039131">
    <property type="entry name" value="NDUFAF1"/>
</dbReference>
<accession>A0ABR9V0D7</accession>
<reference evidence="3 4" key="1">
    <citation type="submission" date="2020-10" db="EMBL/GenBank/DDBJ databases">
        <authorList>
            <person name="Castelo-Branco R."/>
            <person name="Eusebio N."/>
            <person name="Adriana R."/>
            <person name="Vieira A."/>
            <person name="Brugerolle De Fraissinette N."/>
            <person name="Rezende De Castro R."/>
            <person name="Schneider M.P."/>
            <person name="Vasconcelos V."/>
            <person name="Leao P.N."/>
        </authorList>
    </citation>
    <scope>NUCLEOTIDE SEQUENCE [LARGE SCALE GENOMIC DNA]</scope>
    <source>
        <strain evidence="3 4">LEGE 03274</strain>
    </source>
</reference>
<dbReference type="PANTHER" id="PTHR13194">
    <property type="entry name" value="COMPLEX I INTERMEDIATE-ASSOCIATED PROTEIN 30"/>
    <property type="match status" value="1"/>
</dbReference>
<dbReference type="PANTHER" id="PTHR13194:SF19">
    <property type="entry name" value="NAD(P)-BINDING ROSSMANN-FOLD SUPERFAMILY PROTEIN"/>
    <property type="match status" value="1"/>
</dbReference>
<feature type="domain" description="NADH:ubiquinone oxidoreductase intermediate-associated protein 30" evidence="2">
    <location>
        <begin position="115"/>
        <end position="279"/>
    </location>
</feature>
<dbReference type="InterPro" id="IPR013857">
    <property type="entry name" value="NADH-UbQ_OxRdtase-assoc_prot30"/>
</dbReference>
<name>A0ABR9V0D7_9CHRO</name>
<sequence length="324" mass="37093">MKIKRLWETINYFEIFPWLNCLQKTFNLSQNNNLKPNVIMNLILIISSESKLSKNTLNYLNQQKLDVKTINNIQEINPSILERVTNIICFPENNNQSLFNLINTTLTPEETLLFDFHNTTEEIKNLWGAVDDIVMGGVSQSSLKIDNQKVIFSGMVSTANNGGFASVRTKNFTKPWDLSNYQGIRLKVRGDGKRYKFITRCEGKWDGLSYCYSFDTDGNDNIIDIKFTDLIPVFRAKTVPEADKFDSSQMYSMQLMLSKFEYDGDYNPTFEAGSFALEIESISAYGAENVPQIFLMGNPSQWQNISLNGSFLRTYAEIPEDLNI</sequence>
<comment type="caution">
    <text evidence="3">The sequence shown here is derived from an EMBL/GenBank/DDBJ whole genome shotgun (WGS) entry which is preliminary data.</text>
</comment>
<dbReference type="Proteomes" id="UP000654604">
    <property type="component" value="Unassembled WGS sequence"/>
</dbReference>
<protein>
    <submittedName>
        <fullName evidence="3">CIA30 family protein</fullName>
    </submittedName>
</protein>
<evidence type="ECO:0000313" key="3">
    <source>
        <dbReference type="EMBL" id="MBE9221302.1"/>
    </source>
</evidence>
<dbReference type="Pfam" id="PF08547">
    <property type="entry name" value="CIA30"/>
    <property type="match status" value="1"/>
</dbReference>
<gene>
    <name evidence="3" type="ORF">IQ215_01200</name>
</gene>
<evidence type="ECO:0000259" key="2">
    <source>
        <dbReference type="Pfam" id="PF08547"/>
    </source>
</evidence>
<evidence type="ECO:0000256" key="1">
    <source>
        <dbReference type="ARBA" id="ARBA00007884"/>
    </source>
</evidence>
<keyword evidence="4" id="KW-1185">Reference proteome</keyword>